<dbReference type="PANTHER" id="PTHR42735:SF4">
    <property type="entry name" value="PYRIDOXAL PHOSPHATE-DEPENDENT DECARBOXYLASE FAMILY PROTEIN"/>
    <property type="match status" value="1"/>
</dbReference>
<dbReference type="EMBL" id="JANAWD010000109">
    <property type="protein sequence ID" value="KAJ3486848.1"/>
    <property type="molecule type" value="Genomic_DNA"/>
</dbReference>
<dbReference type="InterPro" id="IPR002129">
    <property type="entry name" value="PyrdxlP-dep_de-COase"/>
</dbReference>
<comment type="caution">
    <text evidence="5">The sequence shown here is derived from an EMBL/GenBank/DDBJ whole genome shotgun (WGS) entry which is preliminary data.</text>
</comment>
<dbReference type="Pfam" id="PF00282">
    <property type="entry name" value="Pyridoxal_deC"/>
    <property type="match status" value="1"/>
</dbReference>
<dbReference type="InterPro" id="IPR050477">
    <property type="entry name" value="GrpII_AminoAcid_Decarb"/>
</dbReference>
<protein>
    <recommendedName>
        <fullName evidence="7">PLP-dependent transferase</fullName>
    </recommendedName>
</protein>
<dbReference type="InterPro" id="IPR015424">
    <property type="entry name" value="PyrdxlP-dep_Trfase"/>
</dbReference>
<keyword evidence="3" id="KW-0456">Lyase</keyword>
<evidence type="ECO:0000256" key="1">
    <source>
        <dbReference type="ARBA" id="ARBA00001933"/>
    </source>
</evidence>
<dbReference type="InterPro" id="IPR015421">
    <property type="entry name" value="PyrdxlP-dep_Trfase_major"/>
</dbReference>
<sequence>MAGFPSYTFHSQLQTFCNWGGLEASRVESFEERPQVSDRSVMAPLVYAYPPEYNKTGSWFLGPKAENHAVLEEQFRKIVAYFKHGRESYCPDDPGFITEQIIGSAEYRQSIDRLDEVVEYMSILLAHHVVPFSSPRYAAHVIPDSNLPATVGYLLGLLYNQNNVTPEASPLTGVIEYIVGQDICHMLGFKTNADKLNDERPDEPVAWGHITCDGSVANYEGVWMARSMKYYPLSLYLAITQGDLKFVGPEFTVLPTGKDRREKPFTECTPWELLNLKSDVILDLPDRLSAMYDISSDFLSSAVDPWLAQAKGMEGLHKEFGIKNPPKYFVCLTKHYSLKKAASVLGIGVDNLIDISIDEHARMDPKDLEEKLTKCIQEKTAIFGVLAIIGSTEHSAVDPLTEVLTIRQRLQNDHGVSFLVHCDAAWGGYFTSILRPVPDGWVGQRPNEQELLQPLLPYVIEQLRNLHLADSITVDSHKSGYCPYPAGGLCYRDERMRLLIAVTSPYINTTGNGVESMGTYGLEGSKPGASPLAVWTANVVIGLHQGGYGRILSEAIMTGVRYYSMWLTMQSDKFVSIPLNQFEVPQGQETREALDRVYKSITTRPYQELITDRKAMALVKGMGADLMINTFACNFYLADGTLNTDPAEANYLNDRIYERLSLRRITDNMNLVPFILVGTIWTQEEYKDCLTKFKTRLGLRLDDSDLHTFSSVAMSPFVTDNFADEMGNTFKVVAEEEVERCRGRITPQPVYHDFLLHGTDQVFLVYLPMFNVGSHRQQIILTGELDAATMAAYTDARASDPSAHFTVHTVTPLKLDDLVSSASLQVNLVKGLPLGYGATELNLASDVTLSNVKIIKNHSLSPSYLPLAYPEQMPFYLFGSGTQVHIEHVLLKDQNVQLAGSQVQLSVSPRLTPTQLSKGLVAILTNRYERAMQPSSELHKPEFFVTGAASHVTIYEDPFAHSTDPKIDMRDFIDRVTAQPQIAAGTLTLGPEVYNDATHLNQDILSPVSIRVAPDADTHAVLKSVKAAVKKPDVWLSDDVKGALHAKVPALLHDRTADQHTKVHVSRFALQKPHDRCSRVAAVRDEWMRAVESVGRYRY</sequence>
<evidence type="ECO:0000256" key="3">
    <source>
        <dbReference type="ARBA" id="ARBA00023239"/>
    </source>
</evidence>
<evidence type="ECO:0000313" key="6">
    <source>
        <dbReference type="Proteomes" id="UP001212997"/>
    </source>
</evidence>
<dbReference type="GO" id="GO:0030170">
    <property type="term" value="F:pyridoxal phosphate binding"/>
    <property type="evidence" value="ECO:0007669"/>
    <property type="project" value="InterPro"/>
</dbReference>
<dbReference type="AlphaFoldDB" id="A0AAD5V5X9"/>
<feature type="modified residue" description="N6-(pyridoxal phosphate)lysine" evidence="4">
    <location>
        <position position="478"/>
    </location>
</feature>
<keyword evidence="2 4" id="KW-0663">Pyridoxal phosphate</keyword>
<dbReference type="GO" id="GO:0016830">
    <property type="term" value="F:carbon-carbon lyase activity"/>
    <property type="evidence" value="ECO:0007669"/>
    <property type="project" value="InterPro"/>
</dbReference>
<evidence type="ECO:0000256" key="4">
    <source>
        <dbReference type="PIRSR" id="PIRSR602129-50"/>
    </source>
</evidence>
<dbReference type="SUPFAM" id="SSF53383">
    <property type="entry name" value="PLP-dependent transferases"/>
    <property type="match status" value="1"/>
</dbReference>
<evidence type="ECO:0000256" key="2">
    <source>
        <dbReference type="ARBA" id="ARBA00022898"/>
    </source>
</evidence>
<reference evidence="5" key="1">
    <citation type="submission" date="2022-07" db="EMBL/GenBank/DDBJ databases">
        <title>Genome Sequence of Physisporinus lineatus.</title>
        <authorList>
            <person name="Buettner E."/>
        </authorList>
    </citation>
    <scope>NUCLEOTIDE SEQUENCE</scope>
    <source>
        <strain evidence="5">VT162</strain>
    </source>
</reference>
<dbReference type="PANTHER" id="PTHR42735">
    <property type="match status" value="1"/>
</dbReference>
<organism evidence="5 6">
    <name type="scientific">Meripilus lineatus</name>
    <dbReference type="NCBI Taxonomy" id="2056292"/>
    <lineage>
        <taxon>Eukaryota</taxon>
        <taxon>Fungi</taxon>
        <taxon>Dikarya</taxon>
        <taxon>Basidiomycota</taxon>
        <taxon>Agaricomycotina</taxon>
        <taxon>Agaricomycetes</taxon>
        <taxon>Polyporales</taxon>
        <taxon>Meripilaceae</taxon>
        <taxon>Meripilus</taxon>
    </lineage>
</organism>
<proteinExistence type="predicted"/>
<dbReference type="Gene3D" id="3.40.640.10">
    <property type="entry name" value="Type I PLP-dependent aspartate aminotransferase-like (Major domain)"/>
    <property type="match status" value="1"/>
</dbReference>
<gene>
    <name evidence="5" type="ORF">NLI96_g3962</name>
</gene>
<accession>A0AAD5V5X9</accession>
<comment type="cofactor">
    <cofactor evidence="1 4">
        <name>pyridoxal 5'-phosphate</name>
        <dbReference type="ChEBI" id="CHEBI:597326"/>
    </cofactor>
</comment>
<dbReference type="GO" id="GO:0019752">
    <property type="term" value="P:carboxylic acid metabolic process"/>
    <property type="evidence" value="ECO:0007669"/>
    <property type="project" value="InterPro"/>
</dbReference>
<evidence type="ECO:0008006" key="7">
    <source>
        <dbReference type="Google" id="ProtNLM"/>
    </source>
</evidence>
<evidence type="ECO:0000313" key="5">
    <source>
        <dbReference type="EMBL" id="KAJ3486848.1"/>
    </source>
</evidence>
<keyword evidence="6" id="KW-1185">Reference proteome</keyword>
<dbReference type="Proteomes" id="UP001212997">
    <property type="component" value="Unassembled WGS sequence"/>
</dbReference>
<name>A0AAD5V5X9_9APHY</name>